<keyword evidence="3" id="KW-1185">Reference proteome</keyword>
<dbReference type="AlphaFoldDB" id="A0A6A4X318"/>
<proteinExistence type="predicted"/>
<dbReference type="InterPro" id="IPR036508">
    <property type="entry name" value="Chitin-bd_dom_sf"/>
</dbReference>
<evidence type="ECO:0000259" key="1">
    <source>
        <dbReference type="PROSITE" id="PS50940"/>
    </source>
</evidence>
<reference evidence="2 3" key="1">
    <citation type="submission" date="2019-07" db="EMBL/GenBank/DDBJ databases">
        <title>Draft genome assembly of a fouling barnacle, Amphibalanus amphitrite (Darwin, 1854): The first reference genome for Thecostraca.</title>
        <authorList>
            <person name="Kim W."/>
        </authorList>
    </citation>
    <scope>NUCLEOTIDE SEQUENCE [LARGE SCALE GENOMIC DNA]</scope>
    <source>
        <strain evidence="2">SNU_AA5</strain>
        <tissue evidence="2">Soma without cirri and trophi</tissue>
    </source>
</reference>
<evidence type="ECO:0000313" key="2">
    <source>
        <dbReference type="EMBL" id="KAF0311879.1"/>
    </source>
</evidence>
<dbReference type="PROSITE" id="PS50940">
    <property type="entry name" value="CHIT_BIND_II"/>
    <property type="match status" value="1"/>
</dbReference>
<protein>
    <recommendedName>
        <fullName evidence="1">Chitin-binding type-2 domain-containing protein</fullName>
    </recommendedName>
</protein>
<feature type="domain" description="Chitin-binding type-2" evidence="1">
    <location>
        <begin position="23"/>
        <end position="81"/>
    </location>
</feature>
<dbReference type="GO" id="GO:0005576">
    <property type="term" value="C:extracellular region"/>
    <property type="evidence" value="ECO:0007669"/>
    <property type="project" value="InterPro"/>
</dbReference>
<dbReference type="PANTHER" id="PTHR22933">
    <property type="entry name" value="FI18007P1-RELATED"/>
    <property type="match status" value="1"/>
</dbReference>
<dbReference type="GO" id="GO:0008061">
    <property type="term" value="F:chitin binding"/>
    <property type="evidence" value="ECO:0007669"/>
    <property type="project" value="InterPro"/>
</dbReference>
<accession>A0A6A4X318</accession>
<dbReference type="Proteomes" id="UP000440578">
    <property type="component" value="Unassembled WGS sequence"/>
</dbReference>
<dbReference type="PANTHER" id="PTHR22933:SF44">
    <property type="entry name" value="RE15157P"/>
    <property type="match status" value="1"/>
</dbReference>
<dbReference type="InterPro" id="IPR002557">
    <property type="entry name" value="Chitin-bd_dom"/>
</dbReference>
<sequence>MDELMISERKFISDNLLTSNGEESVCLSRSGGYYADLADDCSSYTLCAPGGRQFDFSCPPGTRFHQQFLVCDHEFRVDCAESPRYYALNELIGREEQGAGQ</sequence>
<gene>
    <name evidence="2" type="ORF">FJT64_017339</name>
</gene>
<dbReference type="InterPro" id="IPR052976">
    <property type="entry name" value="Scoloptoxin-like"/>
</dbReference>
<dbReference type="OrthoDB" id="6407151at2759"/>
<dbReference type="SUPFAM" id="SSF57625">
    <property type="entry name" value="Invertebrate chitin-binding proteins"/>
    <property type="match status" value="1"/>
</dbReference>
<dbReference type="EMBL" id="VIIS01000208">
    <property type="protein sequence ID" value="KAF0311879.1"/>
    <property type="molecule type" value="Genomic_DNA"/>
</dbReference>
<dbReference type="Pfam" id="PF01607">
    <property type="entry name" value="CBM_14"/>
    <property type="match status" value="1"/>
</dbReference>
<name>A0A6A4X318_AMPAM</name>
<evidence type="ECO:0000313" key="3">
    <source>
        <dbReference type="Proteomes" id="UP000440578"/>
    </source>
</evidence>
<comment type="caution">
    <text evidence="2">The sequence shown here is derived from an EMBL/GenBank/DDBJ whole genome shotgun (WGS) entry which is preliminary data.</text>
</comment>
<dbReference type="SMART" id="SM00494">
    <property type="entry name" value="ChtBD2"/>
    <property type="match status" value="1"/>
</dbReference>
<organism evidence="2 3">
    <name type="scientific">Amphibalanus amphitrite</name>
    <name type="common">Striped barnacle</name>
    <name type="synonym">Balanus amphitrite</name>
    <dbReference type="NCBI Taxonomy" id="1232801"/>
    <lineage>
        <taxon>Eukaryota</taxon>
        <taxon>Metazoa</taxon>
        <taxon>Ecdysozoa</taxon>
        <taxon>Arthropoda</taxon>
        <taxon>Crustacea</taxon>
        <taxon>Multicrustacea</taxon>
        <taxon>Cirripedia</taxon>
        <taxon>Thoracica</taxon>
        <taxon>Thoracicalcarea</taxon>
        <taxon>Balanomorpha</taxon>
        <taxon>Balanoidea</taxon>
        <taxon>Balanidae</taxon>
        <taxon>Amphibalaninae</taxon>
        <taxon>Amphibalanus</taxon>
    </lineage>
</organism>
<dbReference type="Gene3D" id="2.170.140.10">
    <property type="entry name" value="Chitin binding domain"/>
    <property type="match status" value="1"/>
</dbReference>